<evidence type="ECO:0000256" key="2">
    <source>
        <dbReference type="ARBA" id="ARBA00022679"/>
    </source>
</evidence>
<accession>D7DBG7</accession>
<dbReference type="SUPFAM" id="SSF53335">
    <property type="entry name" value="S-adenosyl-L-methionine-dependent methyltransferases"/>
    <property type="match status" value="1"/>
</dbReference>
<dbReference type="AlphaFoldDB" id="D7DBG7"/>
<dbReference type="OrthoDB" id="14725at2157"/>
<keyword evidence="3" id="KW-0949">S-adenosyl-L-methionine</keyword>
<dbReference type="InterPro" id="IPR029063">
    <property type="entry name" value="SAM-dependent_MTases_sf"/>
</dbReference>
<keyword evidence="7" id="KW-1185">Reference proteome</keyword>
<dbReference type="PANTHER" id="PTHR22807:SF74">
    <property type="entry name" value="TRNA (CYTOSINE(48)-C(5))-METHYLTRANSFERASE"/>
    <property type="match status" value="1"/>
</dbReference>
<reference evidence="6 7" key="2">
    <citation type="journal article" date="2011" name="Stand. Genomic Sci.">
        <title>Complete genome sequence of Staphylothermus hellenicus P8.</title>
        <authorList>
            <person name="Anderson I."/>
            <person name="Wirth R."/>
            <person name="Lucas S."/>
            <person name="Copeland A."/>
            <person name="Lapidus A."/>
            <person name="Cheng J.F."/>
            <person name="Goodwin L."/>
            <person name="Pitluck S."/>
            <person name="Davenport K."/>
            <person name="Detter J.C."/>
            <person name="Han C."/>
            <person name="Tapia R."/>
            <person name="Land M."/>
            <person name="Hauser L."/>
            <person name="Pati A."/>
            <person name="Mikhailova N."/>
            <person name="Woyke T."/>
            <person name="Klenk H.P."/>
            <person name="Kyrpides N."/>
            <person name="Ivanova N."/>
        </authorList>
    </citation>
    <scope>NUCLEOTIDE SEQUENCE [LARGE SCALE GENOMIC DNA]</scope>
    <source>
        <strain evidence="7">DSM 12710 / JCM 10830 / BK20S6-10-b1 / P8</strain>
    </source>
</reference>
<dbReference type="Gene3D" id="3.40.50.150">
    <property type="entry name" value="Vaccinia Virus protein VP39"/>
    <property type="match status" value="1"/>
</dbReference>
<proteinExistence type="predicted"/>
<dbReference type="EMBL" id="CP002051">
    <property type="protein sequence ID" value="ADI31514.1"/>
    <property type="molecule type" value="Genomic_DNA"/>
</dbReference>
<evidence type="ECO:0000313" key="7">
    <source>
        <dbReference type="Proteomes" id="UP000002573"/>
    </source>
</evidence>
<reference evidence="7" key="1">
    <citation type="submission" date="2010-05" db="EMBL/GenBank/DDBJ databases">
        <title>Complete sequence of Staphylothermus hellenicus DSM 12710.</title>
        <authorList>
            <consortium name="US DOE Joint Genome Institute"/>
            <person name="Lucas S."/>
            <person name="Copeland A."/>
            <person name="Lapidus A."/>
            <person name="Cheng J.-F."/>
            <person name="Bruce D."/>
            <person name="Goodwin L."/>
            <person name="Pitluck S."/>
            <person name="Davenport K."/>
            <person name="Detter J.C."/>
            <person name="Han C."/>
            <person name="Tapia R."/>
            <person name="Larimer F."/>
            <person name="Land M."/>
            <person name="Hauser L."/>
            <person name="Kyrpides N."/>
            <person name="Mikhailova N."/>
            <person name="Anderson I.J."/>
            <person name="Woyke T."/>
        </authorList>
    </citation>
    <scope>NUCLEOTIDE SEQUENCE [LARGE SCALE GENOMIC DNA]</scope>
    <source>
        <strain evidence="7">DSM 12710 / JCM 10830 / BK20S6-10-b1 / P8</strain>
    </source>
</reference>
<evidence type="ECO:0000256" key="3">
    <source>
        <dbReference type="ARBA" id="ARBA00022691"/>
    </source>
</evidence>
<dbReference type="KEGG" id="shc:Shell_0382"/>
<evidence type="ECO:0000259" key="5">
    <source>
        <dbReference type="PROSITE" id="PS51686"/>
    </source>
</evidence>
<gene>
    <name evidence="6" type="ordered locus">Shell_0382</name>
</gene>
<dbReference type="PRINTS" id="PR02008">
    <property type="entry name" value="RCMTFAMILY"/>
</dbReference>
<dbReference type="InterPro" id="IPR049560">
    <property type="entry name" value="MeTrfase_RsmB-F_NOP2_cat"/>
</dbReference>
<keyword evidence="2" id="KW-0808">Transferase</keyword>
<evidence type="ECO:0000256" key="4">
    <source>
        <dbReference type="ARBA" id="ARBA00022884"/>
    </source>
</evidence>
<dbReference type="STRING" id="591019.Shell_0382"/>
<dbReference type="PANTHER" id="PTHR22807">
    <property type="entry name" value="NOP2 YEAST -RELATED NOL1/NOP2/FMU SUN DOMAIN-CONTAINING"/>
    <property type="match status" value="1"/>
</dbReference>
<evidence type="ECO:0000256" key="1">
    <source>
        <dbReference type="ARBA" id="ARBA00022603"/>
    </source>
</evidence>
<dbReference type="InterPro" id="IPR001678">
    <property type="entry name" value="MeTrfase_RsmB-F_NOP2_dom"/>
</dbReference>
<dbReference type="Proteomes" id="UP000002573">
    <property type="component" value="Chromosome"/>
</dbReference>
<dbReference type="InterPro" id="IPR035926">
    <property type="entry name" value="NusB-like_sf"/>
</dbReference>
<dbReference type="GO" id="GO:0030488">
    <property type="term" value="P:tRNA methylation"/>
    <property type="evidence" value="ECO:0007669"/>
    <property type="project" value="TreeGrafter"/>
</dbReference>
<dbReference type="GeneID" id="9233671"/>
<dbReference type="eggNOG" id="arCOG00974">
    <property type="taxonomic scope" value="Archaea"/>
</dbReference>
<sequence length="465" mass="53409">MVKLLSRYPEHSGRKIRMINYRRIVYAVIESVGLGFRVKPVQEAIRRVVSRYRISDPIVDRRVSGIVYSIYRYQGLLDKIVSDIAGFNPSSLPYNVRAALLVAAYVSQLDEKMSSSMKKTFKRYILRYLGEKIGDKAVREKIIGKTKLLFSNKWSPNSGEDRVLLKYRVSPELYRALARALRELGENLDDFLNSTMKIKYRVFRVNSLKAKPEAVYKFLKDSGYRVELGKYSRRAIRVYGSIGKEIIRFIETGILVPQDESSIVAVEILDPKPGSRIGDLCAAPGGKTTYLAEYTGLKSRIYSFEIYRDRARRLRLMLERTGTDKSVQVFVRDAREAPSILGNNSMDYVLLDPPCSSTGALARNPDVRWRYSVEDAEKLVVLQRELLDSAWKILRKDGKLLYTVCSVLPWEGEHIIKDFLEKHWDAMLISLNKPFKQSPILPGTMRAWPHIHGTIGFYYALLKKK</sequence>
<dbReference type="PROSITE" id="PS51686">
    <property type="entry name" value="SAM_MT_RSMB_NOP"/>
    <property type="match status" value="1"/>
</dbReference>
<organism evidence="6 7">
    <name type="scientific">Staphylothermus hellenicus (strain DSM 12710 / JCM 10830 / BK20S6-10-b1 / P8)</name>
    <dbReference type="NCBI Taxonomy" id="591019"/>
    <lineage>
        <taxon>Archaea</taxon>
        <taxon>Thermoproteota</taxon>
        <taxon>Thermoprotei</taxon>
        <taxon>Desulfurococcales</taxon>
        <taxon>Desulfurococcaceae</taxon>
        <taxon>Staphylothermus</taxon>
    </lineage>
</organism>
<dbReference type="RefSeq" id="WP_013142712.1">
    <property type="nucleotide sequence ID" value="NC_014205.1"/>
</dbReference>
<keyword evidence="1" id="KW-0489">Methyltransferase</keyword>
<dbReference type="GO" id="GO:0003723">
    <property type="term" value="F:RNA binding"/>
    <property type="evidence" value="ECO:0007669"/>
    <property type="project" value="UniProtKB-KW"/>
</dbReference>
<dbReference type="Gene3D" id="1.10.940.10">
    <property type="entry name" value="NusB-like"/>
    <property type="match status" value="1"/>
</dbReference>
<dbReference type="HOGENOM" id="CLU_005316_0_1_2"/>
<dbReference type="CDD" id="cd02440">
    <property type="entry name" value="AdoMet_MTases"/>
    <property type="match status" value="1"/>
</dbReference>
<evidence type="ECO:0000313" key="6">
    <source>
        <dbReference type="EMBL" id="ADI31514.1"/>
    </source>
</evidence>
<keyword evidence="4" id="KW-0694">RNA-binding</keyword>
<protein>
    <submittedName>
        <fullName evidence="6">Fmu (Sun) domain protein</fullName>
    </submittedName>
</protein>
<name>D7DBG7_STAHD</name>
<dbReference type="Pfam" id="PF01189">
    <property type="entry name" value="Methyltr_RsmB-F"/>
    <property type="match status" value="1"/>
</dbReference>
<dbReference type="InterPro" id="IPR023267">
    <property type="entry name" value="RCMT"/>
</dbReference>
<dbReference type="GO" id="GO:0016428">
    <property type="term" value="F:tRNA (cytidine-5-)-methyltransferase activity"/>
    <property type="evidence" value="ECO:0007669"/>
    <property type="project" value="TreeGrafter"/>
</dbReference>
<feature type="domain" description="SAM-dependent MTase RsmB/NOP-type" evidence="5">
    <location>
        <begin position="191"/>
        <end position="465"/>
    </location>
</feature>